<dbReference type="EMBL" id="NBSH01000004">
    <property type="protein sequence ID" value="ORX38580.1"/>
    <property type="molecule type" value="Genomic_DNA"/>
</dbReference>
<dbReference type="RefSeq" id="XP_021872502.1">
    <property type="nucleotide sequence ID" value="XM_022018064.1"/>
</dbReference>
<comment type="caution">
    <text evidence="1">The sequence shown here is derived from an EMBL/GenBank/DDBJ whole genome shotgun (WGS) entry which is preliminary data.</text>
</comment>
<name>A0A1Y1UKJ0_9TREE</name>
<proteinExistence type="predicted"/>
<evidence type="ECO:0000313" key="1">
    <source>
        <dbReference type="EMBL" id="ORX38580.1"/>
    </source>
</evidence>
<organism evidence="1 2">
    <name type="scientific">Kockovaella imperatae</name>
    <dbReference type="NCBI Taxonomy" id="4999"/>
    <lineage>
        <taxon>Eukaryota</taxon>
        <taxon>Fungi</taxon>
        <taxon>Dikarya</taxon>
        <taxon>Basidiomycota</taxon>
        <taxon>Agaricomycotina</taxon>
        <taxon>Tremellomycetes</taxon>
        <taxon>Tremellales</taxon>
        <taxon>Cuniculitremaceae</taxon>
        <taxon>Kockovaella</taxon>
    </lineage>
</organism>
<accession>A0A1Y1UKJ0</accession>
<gene>
    <name evidence="1" type="ORF">BD324DRAFT_649940</name>
</gene>
<keyword evidence="2" id="KW-1185">Reference proteome</keyword>
<dbReference type="Proteomes" id="UP000193218">
    <property type="component" value="Unassembled WGS sequence"/>
</dbReference>
<dbReference type="AlphaFoldDB" id="A0A1Y1UKJ0"/>
<reference evidence="1 2" key="1">
    <citation type="submission" date="2017-03" db="EMBL/GenBank/DDBJ databases">
        <title>Widespread Adenine N6-methylation of Active Genes in Fungi.</title>
        <authorList>
            <consortium name="DOE Joint Genome Institute"/>
            <person name="Mondo S.J."/>
            <person name="Dannebaum R.O."/>
            <person name="Kuo R.C."/>
            <person name="Louie K.B."/>
            <person name="Bewick A.J."/>
            <person name="Labutti K."/>
            <person name="Haridas S."/>
            <person name="Kuo A."/>
            <person name="Salamov A."/>
            <person name="Ahrendt S.R."/>
            <person name="Lau R."/>
            <person name="Bowen B.P."/>
            <person name="Lipzen A."/>
            <person name="Sullivan W."/>
            <person name="Andreopoulos W.B."/>
            <person name="Clum A."/>
            <person name="Lindquist E."/>
            <person name="Daum C."/>
            <person name="Northen T.R."/>
            <person name="Ramamoorthy G."/>
            <person name="Schmitz R.J."/>
            <person name="Gryganskyi A."/>
            <person name="Culley D."/>
            <person name="Magnuson J."/>
            <person name="James T.Y."/>
            <person name="O'Malley M.A."/>
            <person name="Stajich J.E."/>
            <person name="Spatafora J.W."/>
            <person name="Visel A."/>
            <person name="Grigoriev I.V."/>
        </authorList>
    </citation>
    <scope>NUCLEOTIDE SEQUENCE [LARGE SCALE GENOMIC DNA]</scope>
    <source>
        <strain evidence="1 2">NRRL Y-17943</strain>
    </source>
</reference>
<dbReference type="GeneID" id="33559873"/>
<dbReference type="InParanoid" id="A0A1Y1UKJ0"/>
<sequence length="279" mass="30721">MSIATHTSPLPPEHLTILVEYGSTARGTNVCDLNPELDDCRHLSGQQLKELEEWCSGRKEEINRQTSQLAIKYAGEHINDFIYSEDEVTIRRGTSTSTVRLAPRLVSVGHANDIATDQLRKDDPNTLCYGVLSADVNRRTGHDFYVFPVRGQHNDTDADVKGFSSICATILKSCQSGCSQEGTNGWRFCKKSIDDLGQALTASGDPVRLHPFRIDAPEVKWTALKETAGGGTAAFGQFELPTESEYQWVTQKLGGRTEFVPNQTGSTTEILSSITAQIR</sequence>
<protein>
    <submittedName>
        <fullName evidence="1">Uncharacterized protein</fullName>
    </submittedName>
</protein>
<evidence type="ECO:0000313" key="2">
    <source>
        <dbReference type="Proteomes" id="UP000193218"/>
    </source>
</evidence>